<dbReference type="GO" id="GO:0016787">
    <property type="term" value="F:hydrolase activity"/>
    <property type="evidence" value="ECO:0007669"/>
    <property type="project" value="UniProtKB-KW"/>
</dbReference>
<accession>A0A8K0XZR0</accession>
<protein>
    <submittedName>
        <fullName evidence="2">Alpha/beta fold hydrolase</fullName>
    </submittedName>
</protein>
<dbReference type="SUPFAM" id="SSF53474">
    <property type="entry name" value="alpha/beta-Hydrolases"/>
    <property type="match status" value="1"/>
</dbReference>
<dbReference type="InterPro" id="IPR000073">
    <property type="entry name" value="AB_hydrolase_1"/>
</dbReference>
<dbReference type="InterPro" id="IPR029058">
    <property type="entry name" value="AB_hydrolase_fold"/>
</dbReference>
<comment type="caution">
    <text evidence="2">The sequence shown here is derived from an EMBL/GenBank/DDBJ whole genome shotgun (WGS) entry which is preliminary data.</text>
</comment>
<dbReference type="PANTHER" id="PTHR37946">
    <property type="entry name" value="SLL1969 PROTEIN"/>
    <property type="match status" value="1"/>
</dbReference>
<reference evidence="2" key="1">
    <citation type="submission" date="2021-01" db="EMBL/GenBank/DDBJ databases">
        <title>Tabrizicola alba sp. nov. a motile alkaliphilic bacterium isolated from a soda lake.</title>
        <authorList>
            <person name="Szuroczki S."/>
            <person name="Abbaszade G."/>
            <person name="Schumann P."/>
            <person name="Toth E."/>
        </authorList>
    </citation>
    <scope>NUCLEOTIDE SEQUENCE</scope>
    <source>
        <strain evidence="2">DMG-N-6</strain>
    </source>
</reference>
<feature type="domain" description="AB hydrolase-1" evidence="1">
    <location>
        <begin position="23"/>
        <end position="142"/>
    </location>
</feature>
<gene>
    <name evidence="2" type="ORF">JL811_09215</name>
</gene>
<keyword evidence="2" id="KW-0378">Hydrolase</keyword>
<dbReference type="Pfam" id="PF12697">
    <property type="entry name" value="Abhydrolase_6"/>
    <property type="match status" value="1"/>
</dbReference>
<organism evidence="2 3">
    <name type="scientific">Szabonella alba</name>
    <dbReference type="NCBI Taxonomy" id="2804194"/>
    <lineage>
        <taxon>Bacteria</taxon>
        <taxon>Pseudomonadati</taxon>
        <taxon>Pseudomonadota</taxon>
        <taxon>Alphaproteobacteria</taxon>
        <taxon>Rhodobacterales</taxon>
        <taxon>Paracoccaceae</taxon>
        <taxon>Szabonella</taxon>
    </lineage>
</organism>
<proteinExistence type="predicted"/>
<dbReference type="PANTHER" id="PTHR37946:SF1">
    <property type="entry name" value="SLL1969 PROTEIN"/>
    <property type="match status" value="1"/>
</dbReference>
<dbReference type="Gene3D" id="3.40.50.1820">
    <property type="entry name" value="alpha/beta hydrolase"/>
    <property type="match status" value="1"/>
</dbReference>
<sequence length="249" mass="26249">MERGEALVGKDHASDAPAPTACVVLLHGLARTENSFLGMEAALTAQGYRVVNRGYPSTSNDIADLAENHVGRAIAECNGLPVHFVTHSMGGILVRAWLVHHDTQERGSELGHVVMLAPPNGGSELVDLLSDFAPFEWVHGPAGEQLGTGPGSFPASLPPVDFSLGVIAGDRTMNPAASALIPGADDGKVSVENTKAEGMTDHLVLPVTHTFMMNNPTVIAQILHFLKSGRFDPGLPFLESVEITLGKLP</sequence>
<name>A0A8K0XZR0_9RHOB</name>
<evidence type="ECO:0000313" key="2">
    <source>
        <dbReference type="EMBL" id="MBL4917400.1"/>
    </source>
</evidence>
<evidence type="ECO:0000313" key="3">
    <source>
        <dbReference type="Proteomes" id="UP000648908"/>
    </source>
</evidence>
<dbReference type="EMBL" id="JAESVN010000003">
    <property type="protein sequence ID" value="MBL4917400.1"/>
    <property type="molecule type" value="Genomic_DNA"/>
</dbReference>
<keyword evidence="3" id="KW-1185">Reference proteome</keyword>
<dbReference type="AlphaFoldDB" id="A0A8K0XZR0"/>
<evidence type="ECO:0000259" key="1">
    <source>
        <dbReference type="Pfam" id="PF12697"/>
    </source>
</evidence>
<dbReference type="Proteomes" id="UP000648908">
    <property type="component" value="Unassembled WGS sequence"/>
</dbReference>